<gene>
    <name evidence="1" type="ORF">DUI87_22885</name>
</gene>
<proteinExistence type="predicted"/>
<dbReference type="PANTHER" id="PTHR33332">
    <property type="entry name" value="REVERSE TRANSCRIPTASE DOMAIN-CONTAINING PROTEIN"/>
    <property type="match status" value="1"/>
</dbReference>
<keyword evidence="2" id="KW-1185">Reference proteome</keyword>
<name>A0A3M0JGL6_HIRRU</name>
<protein>
    <submittedName>
        <fullName evidence="1">Uncharacterized protein</fullName>
    </submittedName>
</protein>
<evidence type="ECO:0000313" key="2">
    <source>
        <dbReference type="Proteomes" id="UP000269221"/>
    </source>
</evidence>
<dbReference type="AlphaFoldDB" id="A0A3M0JGL6"/>
<dbReference type="OrthoDB" id="276744at2759"/>
<evidence type="ECO:0000313" key="1">
    <source>
        <dbReference type="EMBL" id="RMC00278.1"/>
    </source>
</evidence>
<sequence length="238" mass="27133">MGCFKYANSKMKKIGLEDKFVIYKSIRGDASISAERTGGHSNDDTLWSSLKGHGKLRKCGLDERTVRWIVNWLSGRFQKDVIDSTWNSIASSSQEVILSLYLALVNEAHLECCVQFWAPQEKRDMKLLDQVQCQATKVVKGLEHPTYKEWLRDLRQFSLKNRRLRGVLINVYQCLGGWCQAVGQEAMGRNRCIEVPPEHEEEPVYCVGERALEQIAQRGWGVSLNGDTQDLSGYHPVQ</sequence>
<dbReference type="EMBL" id="QRBI01000144">
    <property type="protein sequence ID" value="RMC00278.1"/>
    <property type="molecule type" value="Genomic_DNA"/>
</dbReference>
<dbReference type="STRING" id="333673.A0A3M0JGL6"/>
<comment type="caution">
    <text evidence="1">The sequence shown here is derived from an EMBL/GenBank/DDBJ whole genome shotgun (WGS) entry which is preliminary data.</text>
</comment>
<dbReference type="Proteomes" id="UP000269221">
    <property type="component" value="Unassembled WGS sequence"/>
</dbReference>
<organism evidence="1 2">
    <name type="scientific">Hirundo rustica rustica</name>
    <dbReference type="NCBI Taxonomy" id="333673"/>
    <lineage>
        <taxon>Eukaryota</taxon>
        <taxon>Metazoa</taxon>
        <taxon>Chordata</taxon>
        <taxon>Craniata</taxon>
        <taxon>Vertebrata</taxon>
        <taxon>Euteleostomi</taxon>
        <taxon>Archelosauria</taxon>
        <taxon>Archosauria</taxon>
        <taxon>Dinosauria</taxon>
        <taxon>Saurischia</taxon>
        <taxon>Theropoda</taxon>
        <taxon>Coelurosauria</taxon>
        <taxon>Aves</taxon>
        <taxon>Neognathae</taxon>
        <taxon>Neoaves</taxon>
        <taxon>Telluraves</taxon>
        <taxon>Australaves</taxon>
        <taxon>Passeriformes</taxon>
        <taxon>Sylvioidea</taxon>
        <taxon>Hirundinidae</taxon>
        <taxon>Hirundo</taxon>
    </lineage>
</organism>
<accession>A0A3M0JGL6</accession>
<reference evidence="1 2" key="1">
    <citation type="submission" date="2018-07" db="EMBL/GenBank/DDBJ databases">
        <title>A high quality draft genome assembly of the barn swallow (H. rustica rustica).</title>
        <authorList>
            <person name="Formenti G."/>
            <person name="Chiara M."/>
            <person name="Poveda L."/>
            <person name="Francoijs K.-J."/>
            <person name="Bonisoli-Alquati A."/>
            <person name="Canova L."/>
            <person name="Gianfranceschi L."/>
            <person name="Horner D.S."/>
            <person name="Saino N."/>
        </authorList>
    </citation>
    <scope>NUCLEOTIDE SEQUENCE [LARGE SCALE GENOMIC DNA]</scope>
    <source>
        <strain evidence="1">Chelidonia</strain>
        <tissue evidence="1">Blood</tissue>
    </source>
</reference>